<evidence type="ECO:0000256" key="4">
    <source>
        <dbReference type="ARBA" id="ARBA00022827"/>
    </source>
</evidence>
<evidence type="ECO:0000256" key="5">
    <source>
        <dbReference type="RuleBase" id="RU003968"/>
    </source>
</evidence>
<dbReference type="Gene3D" id="3.30.560.10">
    <property type="entry name" value="Glucose Oxidase, domain 3"/>
    <property type="match status" value="1"/>
</dbReference>
<dbReference type="PANTHER" id="PTHR11552">
    <property type="entry name" value="GLUCOSE-METHANOL-CHOLINE GMC OXIDOREDUCTASE"/>
    <property type="match status" value="1"/>
</dbReference>
<accession>A0ABS2DBM1</accession>
<dbReference type="PROSITE" id="PS00624">
    <property type="entry name" value="GMC_OXRED_2"/>
    <property type="match status" value="1"/>
</dbReference>
<evidence type="ECO:0000259" key="7">
    <source>
        <dbReference type="PROSITE" id="PS00624"/>
    </source>
</evidence>
<dbReference type="PANTHER" id="PTHR11552:SF147">
    <property type="entry name" value="CHOLINE DEHYDROGENASE, MITOCHONDRIAL"/>
    <property type="match status" value="1"/>
</dbReference>
<evidence type="ECO:0000313" key="9">
    <source>
        <dbReference type="Proteomes" id="UP000763641"/>
    </source>
</evidence>
<evidence type="ECO:0000313" key="8">
    <source>
        <dbReference type="EMBL" id="MBM6578334.1"/>
    </source>
</evidence>
<dbReference type="Proteomes" id="UP000763641">
    <property type="component" value="Unassembled WGS sequence"/>
</dbReference>
<dbReference type="Pfam" id="PF05199">
    <property type="entry name" value="GMC_oxred_C"/>
    <property type="match status" value="1"/>
</dbReference>
<dbReference type="InterPro" id="IPR000172">
    <property type="entry name" value="GMC_OxRdtase_N"/>
</dbReference>
<reference evidence="8 9" key="1">
    <citation type="submission" date="2020-12" db="EMBL/GenBank/DDBJ databases">
        <title>Sphingomonas sp.</title>
        <authorList>
            <person name="Kim M.K."/>
        </authorList>
    </citation>
    <scope>NUCLEOTIDE SEQUENCE [LARGE SCALE GENOMIC DNA]</scope>
    <source>
        <strain evidence="8 9">BT552</strain>
    </source>
</reference>
<name>A0ABS2DBM1_9SPHN</name>
<protein>
    <submittedName>
        <fullName evidence="8">GMC family oxidoreductase N-terminal domain-containing protein</fullName>
    </submittedName>
</protein>
<feature type="domain" description="Glucose-methanol-choline oxidoreductase N-terminal" evidence="7">
    <location>
        <begin position="254"/>
        <end position="268"/>
    </location>
</feature>
<comment type="cofactor">
    <cofactor evidence="1">
        <name>FAD</name>
        <dbReference type="ChEBI" id="CHEBI:57692"/>
    </cofactor>
</comment>
<dbReference type="SUPFAM" id="SSF51905">
    <property type="entry name" value="FAD/NAD(P)-binding domain"/>
    <property type="match status" value="1"/>
</dbReference>
<dbReference type="RefSeq" id="WP_204200429.1">
    <property type="nucleotide sequence ID" value="NZ_JAFEMC010000007.1"/>
</dbReference>
<comment type="caution">
    <text evidence="8">The sequence shown here is derived from an EMBL/GenBank/DDBJ whole genome shotgun (WGS) entry which is preliminary data.</text>
</comment>
<dbReference type="Gene3D" id="3.50.50.60">
    <property type="entry name" value="FAD/NAD(P)-binding domain"/>
    <property type="match status" value="1"/>
</dbReference>
<keyword evidence="4 5" id="KW-0274">FAD</keyword>
<dbReference type="PROSITE" id="PS00623">
    <property type="entry name" value="GMC_OXRED_1"/>
    <property type="match status" value="1"/>
</dbReference>
<evidence type="ECO:0000259" key="6">
    <source>
        <dbReference type="PROSITE" id="PS00623"/>
    </source>
</evidence>
<evidence type="ECO:0000256" key="3">
    <source>
        <dbReference type="ARBA" id="ARBA00022630"/>
    </source>
</evidence>
<dbReference type="InterPro" id="IPR012132">
    <property type="entry name" value="GMC_OxRdtase"/>
</dbReference>
<organism evidence="8 9">
    <name type="scientific">Sphingomonas longa</name>
    <dbReference type="NCBI Taxonomy" id="2778730"/>
    <lineage>
        <taxon>Bacteria</taxon>
        <taxon>Pseudomonadati</taxon>
        <taxon>Pseudomonadota</taxon>
        <taxon>Alphaproteobacteria</taxon>
        <taxon>Sphingomonadales</taxon>
        <taxon>Sphingomonadaceae</taxon>
        <taxon>Sphingomonas</taxon>
    </lineage>
</organism>
<dbReference type="InterPro" id="IPR036188">
    <property type="entry name" value="FAD/NAD-bd_sf"/>
</dbReference>
<dbReference type="EMBL" id="JAFEMC010000007">
    <property type="protein sequence ID" value="MBM6578334.1"/>
    <property type="molecule type" value="Genomic_DNA"/>
</dbReference>
<keyword evidence="3 5" id="KW-0285">Flavoprotein</keyword>
<comment type="similarity">
    <text evidence="2 5">Belongs to the GMC oxidoreductase family.</text>
</comment>
<feature type="domain" description="Glucose-methanol-choline oxidoreductase N-terminal" evidence="6">
    <location>
        <begin position="81"/>
        <end position="104"/>
    </location>
</feature>
<dbReference type="Pfam" id="PF00732">
    <property type="entry name" value="GMC_oxred_N"/>
    <property type="match status" value="1"/>
</dbReference>
<keyword evidence="9" id="KW-1185">Reference proteome</keyword>
<proteinExistence type="inferred from homology"/>
<evidence type="ECO:0000256" key="1">
    <source>
        <dbReference type="ARBA" id="ARBA00001974"/>
    </source>
</evidence>
<gene>
    <name evidence="8" type="ORF">ILT43_18285</name>
</gene>
<dbReference type="PIRSF" id="PIRSF000137">
    <property type="entry name" value="Alcohol_oxidase"/>
    <property type="match status" value="1"/>
</dbReference>
<dbReference type="SUPFAM" id="SSF54373">
    <property type="entry name" value="FAD-linked reductases, C-terminal domain"/>
    <property type="match status" value="1"/>
</dbReference>
<dbReference type="InterPro" id="IPR007867">
    <property type="entry name" value="GMC_OxRtase_C"/>
</dbReference>
<evidence type="ECO:0000256" key="2">
    <source>
        <dbReference type="ARBA" id="ARBA00010790"/>
    </source>
</evidence>
<sequence>MQIHDYIVVGAGSAGCPLARGLSDDPDISVLLLEAGPHADRFWVHTPAGMAKLYFDRVRNWNFRTEPMPRLHDRQMYWPRGKMLGGSSAINGMVFIRGHPGDFDGWRARGNPGWGYDDVLPYFRAMERFERGGDAWRGGGGPLSVSDPVERMASSHAFIAAARALGVSPTEDMNGEVHDGVGFMQHSIRNGRRHSAYNAFVEPVRARPNLTIRTGCAVQRVLFDGRQAIGVEVRHGDGRMETIHAAREVILSAGSIKSPQMLMLSGIGPGEQLRRHGVTVLHDLPGVGRNLQDHFYVHTAFRATADSSYNARLSGWRKFREGLRYLATRKGCLALGSSQVAAFVKGKAEEPYADLQISFRPMTFNYHRDGQVAVDKYPGMGVSVYQLRPTATGTVTLASPDAADKPLLTPNFLTSAYDVETMIEGIRTIRRIMAAPPMASRVVAEEIPGPGIASDDQIHRFMEETGNSAHHQGGTARMGDDPLAVVDARLRVHGVERLRVADASIMPFLTSGNTNAPTIMIGVKAAAMIRQDAVPRRPIARAQAET</sequence>